<keyword evidence="2" id="KW-1185">Reference proteome</keyword>
<organism evidence="1 2">
    <name type="scientific">Svornostia abyssi</name>
    <dbReference type="NCBI Taxonomy" id="2898438"/>
    <lineage>
        <taxon>Bacteria</taxon>
        <taxon>Bacillati</taxon>
        <taxon>Actinomycetota</taxon>
        <taxon>Thermoleophilia</taxon>
        <taxon>Solirubrobacterales</taxon>
        <taxon>Baekduiaceae</taxon>
        <taxon>Svornostia</taxon>
    </lineage>
</organism>
<reference evidence="2" key="1">
    <citation type="submission" date="2021-11" db="EMBL/GenBank/DDBJ databases">
        <title>Cultivation dependent microbiological survey of springs from the worlds oldest radium mine currently devoted to the extraction of radon-saturated water.</title>
        <authorList>
            <person name="Kapinusova G."/>
            <person name="Smrhova T."/>
            <person name="Strejcek M."/>
            <person name="Suman J."/>
            <person name="Jani K."/>
            <person name="Pajer P."/>
            <person name="Uhlik O."/>
        </authorList>
    </citation>
    <scope>NUCLEOTIDE SEQUENCE [LARGE SCALE GENOMIC DNA]</scope>
    <source>
        <strain evidence="2">J379</strain>
    </source>
</reference>
<evidence type="ECO:0000313" key="2">
    <source>
        <dbReference type="Proteomes" id="UP001058860"/>
    </source>
</evidence>
<name>A0ABY5PN08_9ACTN</name>
<gene>
    <name evidence="1" type="ORF">LRS13_10505</name>
</gene>
<evidence type="ECO:0000313" key="1">
    <source>
        <dbReference type="EMBL" id="UUY05920.1"/>
    </source>
</evidence>
<accession>A0ABY5PN08</accession>
<dbReference type="RefSeq" id="WP_353866358.1">
    <property type="nucleotide sequence ID" value="NZ_CP088295.1"/>
</dbReference>
<sequence>MPDARHPAPGSETATDAALLLRAFAAAAPRPLTMADLRQAGVAMPGQTLYELQLTGYRITRVYGRDAGHRRLMLGYRLD</sequence>
<proteinExistence type="predicted"/>
<dbReference type="EMBL" id="CP088295">
    <property type="protein sequence ID" value="UUY05920.1"/>
    <property type="molecule type" value="Genomic_DNA"/>
</dbReference>
<protein>
    <submittedName>
        <fullName evidence="1">Uncharacterized protein</fullName>
    </submittedName>
</protein>
<dbReference type="Proteomes" id="UP001058860">
    <property type="component" value="Chromosome"/>
</dbReference>